<name>A0AAN7BAS6_9PEZI</name>
<dbReference type="EMBL" id="MU858050">
    <property type="protein sequence ID" value="KAK4218976.1"/>
    <property type="molecule type" value="Genomic_DNA"/>
</dbReference>
<protein>
    <submittedName>
        <fullName evidence="2">Uncharacterized protein</fullName>
    </submittedName>
</protein>
<proteinExistence type="predicted"/>
<organism evidence="2 3">
    <name type="scientific">Rhypophila decipiens</name>
    <dbReference type="NCBI Taxonomy" id="261697"/>
    <lineage>
        <taxon>Eukaryota</taxon>
        <taxon>Fungi</taxon>
        <taxon>Dikarya</taxon>
        <taxon>Ascomycota</taxon>
        <taxon>Pezizomycotina</taxon>
        <taxon>Sordariomycetes</taxon>
        <taxon>Sordariomycetidae</taxon>
        <taxon>Sordariales</taxon>
        <taxon>Naviculisporaceae</taxon>
        <taxon>Rhypophila</taxon>
    </lineage>
</organism>
<evidence type="ECO:0000313" key="3">
    <source>
        <dbReference type="Proteomes" id="UP001301769"/>
    </source>
</evidence>
<evidence type="ECO:0000313" key="2">
    <source>
        <dbReference type="EMBL" id="KAK4218976.1"/>
    </source>
</evidence>
<dbReference type="Proteomes" id="UP001301769">
    <property type="component" value="Unassembled WGS sequence"/>
</dbReference>
<keyword evidence="3" id="KW-1185">Reference proteome</keyword>
<comment type="caution">
    <text evidence="2">The sequence shown here is derived from an EMBL/GenBank/DDBJ whole genome shotgun (WGS) entry which is preliminary data.</text>
</comment>
<keyword evidence="1" id="KW-0732">Signal</keyword>
<reference evidence="2" key="1">
    <citation type="journal article" date="2023" name="Mol. Phylogenet. Evol.">
        <title>Genome-scale phylogeny and comparative genomics of the fungal order Sordariales.</title>
        <authorList>
            <person name="Hensen N."/>
            <person name="Bonometti L."/>
            <person name="Westerberg I."/>
            <person name="Brannstrom I.O."/>
            <person name="Guillou S."/>
            <person name="Cros-Aarteil S."/>
            <person name="Calhoun S."/>
            <person name="Haridas S."/>
            <person name="Kuo A."/>
            <person name="Mondo S."/>
            <person name="Pangilinan J."/>
            <person name="Riley R."/>
            <person name="LaButti K."/>
            <person name="Andreopoulos B."/>
            <person name="Lipzen A."/>
            <person name="Chen C."/>
            <person name="Yan M."/>
            <person name="Daum C."/>
            <person name="Ng V."/>
            <person name="Clum A."/>
            <person name="Steindorff A."/>
            <person name="Ohm R.A."/>
            <person name="Martin F."/>
            <person name="Silar P."/>
            <person name="Natvig D.O."/>
            <person name="Lalanne C."/>
            <person name="Gautier V."/>
            <person name="Ament-Velasquez S.L."/>
            <person name="Kruys A."/>
            <person name="Hutchinson M.I."/>
            <person name="Powell A.J."/>
            <person name="Barry K."/>
            <person name="Miller A.N."/>
            <person name="Grigoriev I.V."/>
            <person name="Debuchy R."/>
            <person name="Gladieux P."/>
            <person name="Hiltunen Thoren M."/>
            <person name="Johannesson H."/>
        </authorList>
    </citation>
    <scope>NUCLEOTIDE SEQUENCE</scope>
    <source>
        <strain evidence="2">PSN293</strain>
    </source>
</reference>
<reference evidence="2" key="2">
    <citation type="submission" date="2023-05" db="EMBL/GenBank/DDBJ databases">
        <authorList>
            <consortium name="Lawrence Berkeley National Laboratory"/>
            <person name="Steindorff A."/>
            <person name="Hensen N."/>
            <person name="Bonometti L."/>
            <person name="Westerberg I."/>
            <person name="Brannstrom I.O."/>
            <person name="Guillou S."/>
            <person name="Cros-Aarteil S."/>
            <person name="Calhoun S."/>
            <person name="Haridas S."/>
            <person name="Kuo A."/>
            <person name="Mondo S."/>
            <person name="Pangilinan J."/>
            <person name="Riley R."/>
            <person name="Labutti K."/>
            <person name="Andreopoulos B."/>
            <person name="Lipzen A."/>
            <person name="Chen C."/>
            <person name="Yanf M."/>
            <person name="Daum C."/>
            <person name="Ng V."/>
            <person name="Clum A."/>
            <person name="Ohm R."/>
            <person name="Martin F."/>
            <person name="Silar P."/>
            <person name="Natvig D."/>
            <person name="Lalanne C."/>
            <person name="Gautier V."/>
            <person name="Ament-Velasquez S.L."/>
            <person name="Kruys A."/>
            <person name="Hutchinson M.I."/>
            <person name="Powell A.J."/>
            <person name="Barry K."/>
            <person name="Miller A.N."/>
            <person name="Grigoriev I.V."/>
            <person name="Debuchy R."/>
            <person name="Gladieux P."/>
            <person name="Thoren M.H."/>
            <person name="Johannesson H."/>
        </authorList>
    </citation>
    <scope>NUCLEOTIDE SEQUENCE</scope>
    <source>
        <strain evidence="2">PSN293</strain>
    </source>
</reference>
<accession>A0AAN7BAS6</accession>
<feature type="non-terminal residue" evidence="2">
    <location>
        <position position="156"/>
    </location>
</feature>
<dbReference type="AlphaFoldDB" id="A0AAN7BAS6"/>
<feature type="signal peptide" evidence="1">
    <location>
        <begin position="1"/>
        <end position="22"/>
    </location>
</feature>
<gene>
    <name evidence="2" type="ORF">QBC37DRAFT_410945</name>
</gene>
<sequence length="156" mass="17563">MMCISEPVFLIWLGLDIETCFPQPSSGTQYRRLSVPNYFPIDQYRVQQGRFLLLKSCSPFVNVCAHTIDRASCKCDASRLYVVSILDPAAGPGESLLQRCVDDIRHTYTSSISYNTKLETLFCCRGANGSGFVLVVVRPTPCFSKSRVLEMQKFNM</sequence>
<evidence type="ECO:0000256" key="1">
    <source>
        <dbReference type="SAM" id="SignalP"/>
    </source>
</evidence>
<feature type="chain" id="PRO_5042907759" evidence="1">
    <location>
        <begin position="23"/>
        <end position="156"/>
    </location>
</feature>